<name>A0ABU5ZIZ9_9BACL</name>
<dbReference type="RefSeq" id="WP_371753184.1">
    <property type="nucleotide sequence ID" value="NZ_JAYJLD010000005.1"/>
</dbReference>
<evidence type="ECO:0000313" key="2">
    <source>
        <dbReference type="Proteomes" id="UP001310386"/>
    </source>
</evidence>
<keyword evidence="2" id="KW-1185">Reference proteome</keyword>
<accession>A0ABU5ZIZ9</accession>
<reference evidence="1" key="1">
    <citation type="submission" date="2023-12" db="EMBL/GenBank/DDBJ databases">
        <title>Fervidustalea candida gen. nov., sp. nov., a novel member of the family Paenibacillaceae isolated from a geothermal area.</title>
        <authorList>
            <person name="Li W.-J."/>
            <person name="Jiao J.-Y."/>
            <person name="Chen Y."/>
        </authorList>
    </citation>
    <scope>NUCLEOTIDE SEQUENCE</scope>
    <source>
        <strain evidence="1">SYSU GA230002</strain>
    </source>
</reference>
<sequence>MTLWEHLELAAAAFQMEREAYSGRAEQLLRQFRLWEVRHPCS</sequence>
<organism evidence="1 2">
    <name type="scientific">Ferviditalea candida</name>
    <dbReference type="NCBI Taxonomy" id="3108399"/>
    <lineage>
        <taxon>Bacteria</taxon>
        <taxon>Bacillati</taxon>
        <taxon>Bacillota</taxon>
        <taxon>Bacilli</taxon>
        <taxon>Bacillales</taxon>
        <taxon>Paenibacillaceae</taxon>
        <taxon>Ferviditalea</taxon>
    </lineage>
</organism>
<evidence type="ECO:0000313" key="1">
    <source>
        <dbReference type="EMBL" id="MEB3101070.1"/>
    </source>
</evidence>
<gene>
    <name evidence="1" type="ORF">VF724_05275</name>
</gene>
<dbReference type="EMBL" id="JAYJLD010000005">
    <property type="protein sequence ID" value="MEB3101070.1"/>
    <property type="molecule type" value="Genomic_DNA"/>
</dbReference>
<dbReference type="Proteomes" id="UP001310386">
    <property type="component" value="Unassembled WGS sequence"/>
</dbReference>
<comment type="caution">
    <text evidence="1">The sequence shown here is derived from an EMBL/GenBank/DDBJ whole genome shotgun (WGS) entry which is preliminary data.</text>
</comment>
<proteinExistence type="predicted"/>
<protein>
    <submittedName>
        <fullName evidence="1">Uncharacterized protein</fullName>
    </submittedName>
</protein>